<accession>A0A0D2NBH6</accession>
<dbReference type="EMBL" id="KN817706">
    <property type="protein sequence ID" value="KJA13911.1"/>
    <property type="molecule type" value="Genomic_DNA"/>
</dbReference>
<evidence type="ECO:0000313" key="2">
    <source>
        <dbReference type="EMBL" id="KJA13911.1"/>
    </source>
</evidence>
<dbReference type="Proteomes" id="UP000054270">
    <property type="component" value="Unassembled WGS sequence"/>
</dbReference>
<dbReference type="AlphaFoldDB" id="A0A0D2NBH6"/>
<gene>
    <name evidence="2" type="ORF">HYPSUDRAFT_209150</name>
</gene>
<proteinExistence type="predicted"/>
<sequence length="352" mass="38876">MYVLVLDARCLSLSHDRHSATATSPALAALPLVSLAAGSLLPSTKHLHTFAALLRVSTRRLLLRRPRPAPSARPARVLRLFPPTYKVIVISAVPTAPALSARGCEARAAISQHDAQRRAAQPHCVHAPEPRAPVRRGLSRTRTALARPVTNKRHNVPLRARTHARRTPVTPRTPSAPAPTYLNLHRRVRRTRPTPDGSYPQSTPSAHARISLPVPASPDRFSTAHHTIPHRTTPENHTKFNLPRQKSAAASPHTRTYVAYNSYRAGPSAYLCGGATASRYAMAALFGELRQYNQTRQLPLLVEDRLRDAFCRQRATVRLLSRAVISASYLAAVEAIPPSQKLILRDEYNQRN</sequence>
<keyword evidence="3" id="KW-1185">Reference proteome</keyword>
<organism evidence="2 3">
    <name type="scientific">Hypholoma sublateritium (strain FD-334 SS-4)</name>
    <dbReference type="NCBI Taxonomy" id="945553"/>
    <lineage>
        <taxon>Eukaryota</taxon>
        <taxon>Fungi</taxon>
        <taxon>Dikarya</taxon>
        <taxon>Basidiomycota</taxon>
        <taxon>Agaricomycotina</taxon>
        <taxon>Agaricomycetes</taxon>
        <taxon>Agaricomycetidae</taxon>
        <taxon>Agaricales</taxon>
        <taxon>Agaricineae</taxon>
        <taxon>Strophariaceae</taxon>
        <taxon>Hypholoma</taxon>
    </lineage>
</organism>
<name>A0A0D2NBH6_HYPSF</name>
<protein>
    <submittedName>
        <fullName evidence="2">Uncharacterized protein</fullName>
    </submittedName>
</protein>
<evidence type="ECO:0000256" key="1">
    <source>
        <dbReference type="SAM" id="MobiDB-lite"/>
    </source>
</evidence>
<reference evidence="3" key="1">
    <citation type="submission" date="2014-04" db="EMBL/GenBank/DDBJ databases">
        <title>Evolutionary Origins and Diversification of the Mycorrhizal Mutualists.</title>
        <authorList>
            <consortium name="DOE Joint Genome Institute"/>
            <consortium name="Mycorrhizal Genomics Consortium"/>
            <person name="Kohler A."/>
            <person name="Kuo A."/>
            <person name="Nagy L.G."/>
            <person name="Floudas D."/>
            <person name="Copeland A."/>
            <person name="Barry K.W."/>
            <person name="Cichocki N."/>
            <person name="Veneault-Fourrey C."/>
            <person name="LaButti K."/>
            <person name="Lindquist E.A."/>
            <person name="Lipzen A."/>
            <person name="Lundell T."/>
            <person name="Morin E."/>
            <person name="Murat C."/>
            <person name="Riley R."/>
            <person name="Ohm R."/>
            <person name="Sun H."/>
            <person name="Tunlid A."/>
            <person name="Henrissat B."/>
            <person name="Grigoriev I.V."/>
            <person name="Hibbett D.S."/>
            <person name="Martin F."/>
        </authorList>
    </citation>
    <scope>NUCLEOTIDE SEQUENCE [LARGE SCALE GENOMIC DNA]</scope>
    <source>
        <strain evidence="3">FD-334 SS-4</strain>
    </source>
</reference>
<feature type="region of interest" description="Disordered" evidence="1">
    <location>
        <begin position="219"/>
        <end position="252"/>
    </location>
</feature>
<evidence type="ECO:0000313" key="3">
    <source>
        <dbReference type="Proteomes" id="UP000054270"/>
    </source>
</evidence>